<dbReference type="AlphaFoldDB" id="A0A9W6PN77"/>
<evidence type="ECO:0000313" key="2">
    <source>
        <dbReference type="Proteomes" id="UP001165143"/>
    </source>
</evidence>
<proteinExistence type="predicted"/>
<dbReference type="EMBL" id="BSRX01000047">
    <property type="protein sequence ID" value="GLW58075.1"/>
    <property type="molecule type" value="Genomic_DNA"/>
</dbReference>
<reference evidence="1" key="1">
    <citation type="submission" date="2023-02" db="EMBL/GenBank/DDBJ databases">
        <title>Kitasatospora phosalacinea NBRC 14362.</title>
        <authorList>
            <person name="Ichikawa N."/>
            <person name="Sato H."/>
            <person name="Tonouchi N."/>
        </authorList>
    </citation>
    <scope>NUCLEOTIDE SEQUENCE</scope>
    <source>
        <strain evidence="1">NBRC 14362</strain>
    </source>
</reference>
<organism evidence="1 2">
    <name type="scientific">Kitasatospora phosalacinea</name>
    <dbReference type="NCBI Taxonomy" id="2065"/>
    <lineage>
        <taxon>Bacteria</taxon>
        <taxon>Bacillati</taxon>
        <taxon>Actinomycetota</taxon>
        <taxon>Actinomycetes</taxon>
        <taxon>Kitasatosporales</taxon>
        <taxon>Streptomycetaceae</taxon>
        <taxon>Kitasatospora</taxon>
    </lineage>
</organism>
<sequence>MSSSSPARVLGTGLASLIPTDGAADVDPVAAATGRRIVAQLSMLKTVAVPVAVVSAAVELLGLLASHPDPQAREAVEAVVL</sequence>
<dbReference type="RefSeq" id="WP_033252878.1">
    <property type="nucleotide sequence ID" value="NZ_BSRX01000047.1"/>
</dbReference>
<comment type="caution">
    <text evidence="1">The sequence shown here is derived from an EMBL/GenBank/DDBJ whole genome shotgun (WGS) entry which is preliminary data.</text>
</comment>
<gene>
    <name evidence="1" type="ORF">Kpho01_60860</name>
</gene>
<dbReference type="Proteomes" id="UP001165143">
    <property type="component" value="Unassembled WGS sequence"/>
</dbReference>
<evidence type="ECO:0000313" key="1">
    <source>
        <dbReference type="EMBL" id="GLW58075.1"/>
    </source>
</evidence>
<protein>
    <submittedName>
        <fullName evidence="1">Uncharacterized protein</fullName>
    </submittedName>
</protein>
<accession>A0A9W6PN77</accession>
<name>A0A9W6PN77_9ACTN</name>